<dbReference type="Gene3D" id="1.10.10.10">
    <property type="entry name" value="Winged helix-like DNA-binding domain superfamily/Winged helix DNA-binding domain"/>
    <property type="match status" value="1"/>
</dbReference>
<evidence type="ECO:0000256" key="1">
    <source>
        <dbReference type="ARBA" id="ARBA00009437"/>
    </source>
</evidence>
<dbReference type="InterPro" id="IPR036390">
    <property type="entry name" value="WH_DNA-bd_sf"/>
</dbReference>
<dbReference type="EMBL" id="LR134117">
    <property type="protein sequence ID" value="VDZ51711.1"/>
    <property type="molecule type" value="Genomic_DNA"/>
</dbReference>
<dbReference type="Proteomes" id="UP000281391">
    <property type="component" value="Chromosome"/>
</dbReference>
<proteinExistence type="inferred from homology"/>
<dbReference type="GO" id="GO:0043565">
    <property type="term" value="F:sequence-specific DNA binding"/>
    <property type="evidence" value="ECO:0007669"/>
    <property type="project" value="TreeGrafter"/>
</dbReference>
<dbReference type="FunFam" id="1.10.10.10:FF:000001">
    <property type="entry name" value="LysR family transcriptional regulator"/>
    <property type="match status" value="1"/>
</dbReference>
<protein>
    <submittedName>
        <fullName evidence="7">D-malate degradation protein R</fullName>
    </submittedName>
</protein>
<dbReference type="Pfam" id="PF00126">
    <property type="entry name" value="HTH_1"/>
    <property type="match status" value="1"/>
</dbReference>
<evidence type="ECO:0000256" key="4">
    <source>
        <dbReference type="ARBA" id="ARBA00023125"/>
    </source>
</evidence>
<name>A0A3S4HER4_SEROD</name>
<dbReference type="RefSeq" id="WP_004954429.1">
    <property type="nucleotide sequence ID" value="NZ_LR134117.1"/>
</dbReference>
<sequence>MNISDVQLFLTVTESGSLAQAARRLGITPMSASRRLAALEQEMGKRLIQRTTRAISLTQEGAEFIPYARAIAEAEESAKALFLPNSKGASGLLRITAPSGLGNRTLLPLLPTLLANNPEMRIDLQLSDEVVDIVGRGIDVAVRVAPLRDSSLIARKIADNPRILCASPDYLALHGSPRSINQLGQHHCLRLSNVPQWSFDIDGQITGCSVDGRFSCSNVEGIRALCLQGVGLAQLSRWDVKQELALGLLQEVSLQDANPQQLSIWAVVPTVRYLPHRVTVFIDALKAALTQPDGGHSRQGH</sequence>
<keyword evidence="3" id="KW-0805">Transcription regulation</keyword>
<dbReference type="AlphaFoldDB" id="A0A3S4HER4"/>
<evidence type="ECO:0000256" key="5">
    <source>
        <dbReference type="ARBA" id="ARBA00023163"/>
    </source>
</evidence>
<dbReference type="InterPro" id="IPR036388">
    <property type="entry name" value="WH-like_DNA-bd_sf"/>
</dbReference>
<evidence type="ECO:0000256" key="2">
    <source>
        <dbReference type="ARBA" id="ARBA00022491"/>
    </source>
</evidence>
<keyword evidence="4" id="KW-0238">DNA-binding</keyword>
<dbReference type="PANTHER" id="PTHR30537">
    <property type="entry name" value="HTH-TYPE TRANSCRIPTIONAL REGULATOR"/>
    <property type="match status" value="1"/>
</dbReference>
<dbReference type="SUPFAM" id="SSF46785">
    <property type="entry name" value="Winged helix' DNA-binding domain"/>
    <property type="match status" value="1"/>
</dbReference>
<evidence type="ECO:0000256" key="3">
    <source>
        <dbReference type="ARBA" id="ARBA00023015"/>
    </source>
</evidence>
<comment type="similarity">
    <text evidence="1">Belongs to the LysR transcriptional regulatory family.</text>
</comment>
<evidence type="ECO:0000313" key="7">
    <source>
        <dbReference type="EMBL" id="VDZ51711.1"/>
    </source>
</evidence>
<dbReference type="GO" id="GO:0006351">
    <property type="term" value="P:DNA-templated transcription"/>
    <property type="evidence" value="ECO:0007669"/>
    <property type="project" value="TreeGrafter"/>
</dbReference>
<dbReference type="SUPFAM" id="SSF53850">
    <property type="entry name" value="Periplasmic binding protein-like II"/>
    <property type="match status" value="1"/>
</dbReference>
<reference evidence="7 8" key="1">
    <citation type="submission" date="2018-12" db="EMBL/GenBank/DDBJ databases">
        <authorList>
            <consortium name="Pathogen Informatics"/>
        </authorList>
    </citation>
    <scope>NUCLEOTIDE SEQUENCE [LARGE SCALE GENOMIC DNA]</scope>
    <source>
        <strain evidence="7 8">NCTC11214</strain>
    </source>
</reference>
<accession>A0A3S4HER4</accession>
<dbReference type="InterPro" id="IPR000847">
    <property type="entry name" value="LysR_HTH_N"/>
</dbReference>
<evidence type="ECO:0000259" key="6">
    <source>
        <dbReference type="PROSITE" id="PS50931"/>
    </source>
</evidence>
<dbReference type="FunFam" id="3.40.190.290:FF:000001">
    <property type="entry name" value="Transcriptional regulator, LysR family"/>
    <property type="match status" value="1"/>
</dbReference>
<dbReference type="KEGG" id="sof:NCTC11214_00329"/>
<gene>
    <name evidence="7" type="primary">dmlR_3</name>
    <name evidence="7" type="ORF">NCTC11214_00329</name>
</gene>
<dbReference type="PANTHER" id="PTHR30537:SF5">
    <property type="entry name" value="HTH-TYPE TRANSCRIPTIONAL ACTIVATOR TTDR-RELATED"/>
    <property type="match status" value="1"/>
</dbReference>
<feature type="domain" description="HTH lysR-type" evidence="6">
    <location>
        <begin position="1"/>
        <end position="58"/>
    </location>
</feature>
<dbReference type="PROSITE" id="PS50931">
    <property type="entry name" value="HTH_LYSR"/>
    <property type="match status" value="1"/>
</dbReference>
<keyword evidence="5" id="KW-0804">Transcription</keyword>
<dbReference type="InterPro" id="IPR058163">
    <property type="entry name" value="LysR-type_TF_proteobact-type"/>
</dbReference>
<dbReference type="Gene3D" id="3.40.190.290">
    <property type="match status" value="1"/>
</dbReference>
<organism evidence="7 8">
    <name type="scientific">Serratia odorifera</name>
    <dbReference type="NCBI Taxonomy" id="618"/>
    <lineage>
        <taxon>Bacteria</taxon>
        <taxon>Pseudomonadati</taxon>
        <taxon>Pseudomonadota</taxon>
        <taxon>Gammaproteobacteria</taxon>
        <taxon>Enterobacterales</taxon>
        <taxon>Yersiniaceae</taxon>
        <taxon>Serratia</taxon>
    </lineage>
</organism>
<keyword evidence="2" id="KW-0678">Repressor</keyword>
<dbReference type="CDD" id="cd08422">
    <property type="entry name" value="PBP2_CrgA_like"/>
    <property type="match status" value="1"/>
</dbReference>
<evidence type="ECO:0000313" key="8">
    <source>
        <dbReference type="Proteomes" id="UP000281391"/>
    </source>
</evidence>
<dbReference type="InterPro" id="IPR005119">
    <property type="entry name" value="LysR_subst-bd"/>
</dbReference>
<dbReference type="Pfam" id="PF03466">
    <property type="entry name" value="LysR_substrate"/>
    <property type="match status" value="1"/>
</dbReference>
<dbReference type="GO" id="GO:0003700">
    <property type="term" value="F:DNA-binding transcription factor activity"/>
    <property type="evidence" value="ECO:0007669"/>
    <property type="project" value="InterPro"/>
</dbReference>